<proteinExistence type="predicted"/>
<dbReference type="RefSeq" id="YP_009274561.1">
    <property type="nucleotide sequence ID" value="NC_030917.1"/>
</dbReference>
<organism evidence="1 2">
    <name type="scientific">Gordonia phage OneUp</name>
    <dbReference type="NCBI Taxonomy" id="1838074"/>
    <lineage>
        <taxon>Viruses</taxon>
        <taxon>Duplodnaviria</taxon>
        <taxon>Heunggongvirae</taxon>
        <taxon>Uroviricota</taxon>
        <taxon>Caudoviricetes</taxon>
        <taxon>Oneupvirus</taxon>
        <taxon>Oneupvirus oneup</taxon>
    </lineage>
</organism>
<dbReference type="KEGG" id="vg:28800603"/>
<dbReference type="EMBL" id="KU998245">
    <property type="protein sequence ID" value="ANA86478.1"/>
    <property type="molecule type" value="Genomic_DNA"/>
</dbReference>
<accession>A0A160DF05</accession>
<sequence length="78" mass="8626">MSNATYTKEKITKMVDEACLAIADRADLGEDGVIDALNLLANAVVWQLDNPRKKLNLSKVVADCYHDSDLDEVIGWFA</sequence>
<name>A0A160DF05_9CAUD</name>
<protein>
    <submittedName>
        <fullName evidence="1">Uncharacterized protein</fullName>
    </submittedName>
</protein>
<evidence type="ECO:0000313" key="1">
    <source>
        <dbReference type="EMBL" id="ANA86478.1"/>
    </source>
</evidence>
<evidence type="ECO:0000313" key="2">
    <source>
        <dbReference type="Proteomes" id="UP000204609"/>
    </source>
</evidence>
<keyword evidence="2" id="KW-1185">Reference proteome</keyword>
<reference evidence="2" key="1">
    <citation type="submission" date="2016-03" db="EMBL/GenBank/DDBJ databases">
        <authorList>
            <person name="Ploux O."/>
        </authorList>
    </citation>
    <scope>NUCLEOTIDE SEQUENCE [LARGE SCALE GENOMIC DNA]</scope>
</reference>
<dbReference type="Proteomes" id="UP000204609">
    <property type="component" value="Segment"/>
</dbReference>
<gene>
    <name evidence="1" type="primary">145</name>
    <name evidence="1" type="ORF">PBI_ONEUP_145</name>
</gene>
<dbReference type="GeneID" id="28800603"/>